<evidence type="ECO:0000313" key="5">
    <source>
        <dbReference type="Proteomes" id="UP001295740"/>
    </source>
</evidence>
<dbReference type="AlphaFoldDB" id="A0AAI8VCY1"/>
<sequence length="517" mass="52762">MVVPNRHSAFVAGLLLATTFLSTLTRAAIANPRLAAVNNGALVPNKLAPRWFREGTSAHRLNQRQDIKQCPSGNHSCLDIGLDGGQYCCGNDKYCYVNKEWAISCCSLGYDCPDTPCVEDTRYCNSTSTSSIPVTTTIASTGGDGNGGTPSVEATFILTEIPVPACCPRACSSSSFSCQAAFGNQCCAYGEACASSNLCIASATSSPSISTLVSIIPVGCTTSQITCDASIGGGGCCDFGSTCTYQIMAATSTARLCAPNITVTDSDSSGLSSQAKAGVGAGVAIGAALVIGGLTWFCLRRRSDARYARASAAAAANANNNRRPGDDDDEMSQGMMSQGMMSPFPYAGRPGALGAATLSDVSGPTSGGAARPHQSGLVYDYFGPEPVMGPYTDTDADPMTTPGMPSGGTGRFDASGAPLGPDDIRLPVEIDSRVAEKDRGLGEAAPLGEGEGATPAASVYATPMIGVTPAQQEGEREGGFGPFELYGSPGSPSPLSPEEASQRRSIGPSSPTPGMGP</sequence>
<dbReference type="Proteomes" id="UP001295740">
    <property type="component" value="Unassembled WGS sequence"/>
</dbReference>
<keyword evidence="5" id="KW-1185">Reference proteome</keyword>
<feature type="chain" id="PRO_5042481357" evidence="3">
    <location>
        <begin position="28"/>
        <end position="517"/>
    </location>
</feature>
<protein>
    <submittedName>
        <fullName evidence="4">Uu.00g100840.m01.CDS01</fullName>
    </submittedName>
</protein>
<feature type="region of interest" description="Disordered" evidence="1">
    <location>
        <begin position="464"/>
        <end position="517"/>
    </location>
</feature>
<keyword evidence="2" id="KW-1133">Transmembrane helix</keyword>
<reference evidence="4" key="1">
    <citation type="submission" date="2023-10" db="EMBL/GenBank/DDBJ databases">
        <authorList>
            <person name="Hackl T."/>
        </authorList>
    </citation>
    <scope>NUCLEOTIDE SEQUENCE</scope>
</reference>
<keyword evidence="2" id="KW-0812">Transmembrane</keyword>
<organism evidence="4 5">
    <name type="scientific">Anthostomella pinea</name>
    <dbReference type="NCBI Taxonomy" id="933095"/>
    <lineage>
        <taxon>Eukaryota</taxon>
        <taxon>Fungi</taxon>
        <taxon>Dikarya</taxon>
        <taxon>Ascomycota</taxon>
        <taxon>Pezizomycotina</taxon>
        <taxon>Sordariomycetes</taxon>
        <taxon>Xylariomycetidae</taxon>
        <taxon>Xylariales</taxon>
        <taxon>Xylariaceae</taxon>
        <taxon>Anthostomella</taxon>
    </lineage>
</organism>
<comment type="caution">
    <text evidence="4">The sequence shown here is derived from an EMBL/GenBank/DDBJ whole genome shotgun (WGS) entry which is preliminary data.</text>
</comment>
<feature type="region of interest" description="Disordered" evidence="1">
    <location>
        <begin position="313"/>
        <end position="343"/>
    </location>
</feature>
<keyword evidence="2" id="KW-0472">Membrane</keyword>
<evidence type="ECO:0000256" key="3">
    <source>
        <dbReference type="SAM" id="SignalP"/>
    </source>
</evidence>
<keyword evidence="3" id="KW-0732">Signal</keyword>
<feature type="compositionally biased region" description="Low complexity" evidence="1">
    <location>
        <begin position="313"/>
        <end position="322"/>
    </location>
</feature>
<evidence type="ECO:0000256" key="2">
    <source>
        <dbReference type="SAM" id="Phobius"/>
    </source>
</evidence>
<dbReference type="EMBL" id="CAUWAG010000004">
    <property type="protein sequence ID" value="CAJ2502690.1"/>
    <property type="molecule type" value="Genomic_DNA"/>
</dbReference>
<gene>
    <name evidence="4" type="ORF">KHLLAP_LOCUS3158</name>
</gene>
<proteinExistence type="predicted"/>
<feature type="transmembrane region" description="Helical" evidence="2">
    <location>
        <begin position="277"/>
        <end position="299"/>
    </location>
</feature>
<evidence type="ECO:0000256" key="1">
    <source>
        <dbReference type="SAM" id="MobiDB-lite"/>
    </source>
</evidence>
<accession>A0AAI8VCY1</accession>
<evidence type="ECO:0000313" key="4">
    <source>
        <dbReference type="EMBL" id="CAJ2502690.1"/>
    </source>
</evidence>
<feature type="signal peptide" evidence="3">
    <location>
        <begin position="1"/>
        <end position="27"/>
    </location>
</feature>
<feature type="compositionally biased region" description="Low complexity" evidence="1">
    <location>
        <begin position="332"/>
        <end position="342"/>
    </location>
</feature>
<name>A0AAI8VCY1_9PEZI</name>